<comment type="caution">
    <text evidence="2">The sequence shown here is derived from an EMBL/GenBank/DDBJ whole genome shotgun (WGS) entry which is preliminary data.</text>
</comment>
<reference evidence="2 3" key="1">
    <citation type="submission" date="2018-10" db="EMBL/GenBank/DDBJ databases">
        <title>Falsibacillus sp. genome draft.</title>
        <authorList>
            <person name="Shi S."/>
        </authorList>
    </citation>
    <scope>NUCLEOTIDE SEQUENCE [LARGE SCALE GENOMIC DNA]</scope>
    <source>
        <strain evidence="2 3">GY 10110</strain>
    </source>
</reference>
<dbReference type="OrthoDB" id="2837281at2"/>
<feature type="transmembrane region" description="Helical" evidence="1">
    <location>
        <begin position="209"/>
        <end position="233"/>
    </location>
</feature>
<dbReference type="AlphaFoldDB" id="A0A3L7JH01"/>
<sequence>MKKRMIFFVLGMVLFLASLPMSTRLVMELVHNQKMKREYKITNVLDTRQHFKGHTIEINETMKDGKGNVDPWGDQIGTADLSVNMDGEEIETLTNYPIQVRTEGLNRYSGGVAFLTLEDKKNRKTQFVILLKETREFQKKLPNGDITGSAPEDKLKYKVFRLDENGDISHESFYLPERDGLQTELLNAGRVAPYPLGYYTDVWVSYPIFFIPFLFPFFTLILGIIFILVSLILKSGGTHDTKQTILE</sequence>
<keyword evidence="1" id="KW-1133">Transmembrane helix</keyword>
<accession>A0A3L7JH01</accession>
<evidence type="ECO:0000313" key="3">
    <source>
        <dbReference type="Proteomes" id="UP000276770"/>
    </source>
</evidence>
<keyword evidence="3" id="KW-1185">Reference proteome</keyword>
<organism evidence="2 3">
    <name type="scientific">Falsibacillus albus</name>
    <dbReference type="NCBI Taxonomy" id="2478915"/>
    <lineage>
        <taxon>Bacteria</taxon>
        <taxon>Bacillati</taxon>
        <taxon>Bacillota</taxon>
        <taxon>Bacilli</taxon>
        <taxon>Bacillales</taxon>
        <taxon>Bacillaceae</taxon>
        <taxon>Falsibacillus</taxon>
    </lineage>
</organism>
<dbReference type="Proteomes" id="UP000276770">
    <property type="component" value="Unassembled WGS sequence"/>
</dbReference>
<dbReference type="EMBL" id="RCVZ01000032">
    <property type="protein sequence ID" value="RLQ89986.1"/>
    <property type="molecule type" value="Genomic_DNA"/>
</dbReference>
<keyword evidence="1" id="KW-0812">Transmembrane</keyword>
<keyword evidence="1" id="KW-0472">Membrane</keyword>
<evidence type="ECO:0000313" key="2">
    <source>
        <dbReference type="EMBL" id="RLQ89986.1"/>
    </source>
</evidence>
<evidence type="ECO:0000256" key="1">
    <source>
        <dbReference type="SAM" id="Phobius"/>
    </source>
</evidence>
<name>A0A3L7JH01_9BACI</name>
<proteinExistence type="predicted"/>
<gene>
    <name evidence="2" type="ORF">D9X91_22055</name>
</gene>
<dbReference type="RefSeq" id="WP_121682815.1">
    <property type="nucleotide sequence ID" value="NZ_RCVZ01000032.1"/>
</dbReference>
<protein>
    <submittedName>
        <fullName evidence="2">Uncharacterized protein</fullName>
    </submittedName>
</protein>